<organism evidence="1 2">
    <name type="scientific">Terasakiispira papahanaumokuakeensis</name>
    <dbReference type="NCBI Taxonomy" id="197479"/>
    <lineage>
        <taxon>Bacteria</taxon>
        <taxon>Pseudomonadati</taxon>
        <taxon>Pseudomonadota</taxon>
        <taxon>Gammaproteobacteria</taxon>
        <taxon>Oceanospirillales</taxon>
        <taxon>Terasakiispira</taxon>
    </lineage>
</organism>
<dbReference type="SUPFAM" id="SSF48452">
    <property type="entry name" value="TPR-like"/>
    <property type="match status" value="2"/>
</dbReference>
<name>A0A1E2V9F0_9GAMM</name>
<sequence>MTLKHRRVSRFFNRVAGHWVGGLRRAIAGGVLMLIMTSVTQAAGNITLSPGDFKRLEALQDLLNSEAPSQQAVADENWETLWQAAWYEAEGDSPGKQLMRVILVRFEASRAINEDRASDILPRLKATLAEHQTDSVLPAERVQDLRWTLVQTALAAEQDRLALQTLKGWMAHAQTVPARADHLAAVLYARQSDWEDAAKFIDQALRKVEGTPQDGWLALGVKIYDELKRYPRAIELQRLRLDLAGPDQENQWTLLAQLQRQAGQHRSALATLQAGWRQGAVTSPNTLRWLVQSLLQQDQPLESAHLLQRWAESHPRQVTHRDRQWLAESWRRARQYDKAVEAYAAYARGIRNDDPRAAANAYRQIAGLAQSHGDWRRVIDSLDQALSVMPGAQHELRQKLSLLQATAWIELNEAEQAQPLLSKLNHQAREEGDETLAKQTQYWLDYLKTTALLSSAMSDAADPEVAKR</sequence>
<accession>A0A1E2V9F0</accession>
<comment type="caution">
    <text evidence="1">The sequence shown here is derived from an EMBL/GenBank/DDBJ whole genome shotgun (WGS) entry which is preliminary data.</text>
</comment>
<gene>
    <name evidence="1" type="ORF">BFW38_08655</name>
</gene>
<dbReference type="RefSeq" id="WP_068998020.1">
    <property type="nucleotide sequence ID" value="NZ_MDTQ01000001.1"/>
</dbReference>
<protein>
    <submittedName>
        <fullName evidence="1">Uncharacterized protein</fullName>
    </submittedName>
</protein>
<dbReference type="OrthoDB" id="6785873at2"/>
<dbReference type="STRING" id="197479.BFW38_08655"/>
<dbReference type="Proteomes" id="UP000094291">
    <property type="component" value="Unassembled WGS sequence"/>
</dbReference>
<dbReference type="InterPro" id="IPR011990">
    <property type="entry name" value="TPR-like_helical_dom_sf"/>
</dbReference>
<proteinExistence type="predicted"/>
<dbReference type="AlphaFoldDB" id="A0A1E2V9F0"/>
<dbReference type="EMBL" id="MDTQ01000001">
    <property type="protein sequence ID" value="ODC03604.1"/>
    <property type="molecule type" value="Genomic_DNA"/>
</dbReference>
<dbReference type="Gene3D" id="1.25.40.10">
    <property type="entry name" value="Tetratricopeptide repeat domain"/>
    <property type="match status" value="2"/>
</dbReference>
<evidence type="ECO:0000313" key="1">
    <source>
        <dbReference type="EMBL" id="ODC03604.1"/>
    </source>
</evidence>
<evidence type="ECO:0000313" key="2">
    <source>
        <dbReference type="Proteomes" id="UP000094291"/>
    </source>
</evidence>
<keyword evidence="2" id="KW-1185">Reference proteome</keyword>
<reference evidence="1 2" key="1">
    <citation type="submission" date="2016-08" db="EMBL/GenBank/DDBJ databases">
        <authorList>
            <person name="Seilhamer J.J."/>
        </authorList>
    </citation>
    <scope>NUCLEOTIDE SEQUENCE [LARGE SCALE GENOMIC DNA]</scope>
    <source>
        <strain evidence="1 2">PH27A</strain>
    </source>
</reference>